<feature type="region of interest" description="Disordered" evidence="2">
    <location>
        <begin position="287"/>
        <end position="322"/>
    </location>
</feature>
<evidence type="ECO:0000259" key="3">
    <source>
        <dbReference type="PROSITE" id="PS50157"/>
    </source>
</evidence>
<dbReference type="InParanoid" id="A0A0D1Z004"/>
<dbReference type="Proteomes" id="UP000053259">
    <property type="component" value="Unassembled WGS sequence"/>
</dbReference>
<accession>A0A0D1Z004</accession>
<evidence type="ECO:0000313" key="4">
    <source>
        <dbReference type="EMBL" id="KIW06287.1"/>
    </source>
</evidence>
<feature type="region of interest" description="Disordered" evidence="2">
    <location>
        <begin position="215"/>
        <end position="258"/>
    </location>
</feature>
<dbReference type="GeneID" id="27310730"/>
<dbReference type="PROSITE" id="PS50157">
    <property type="entry name" value="ZINC_FINGER_C2H2_2"/>
    <property type="match status" value="1"/>
</dbReference>
<keyword evidence="1" id="KW-0863">Zinc-finger</keyword>
<feature type="compositionally biased region" description="Low complexity" evidence="2">
    <location>
        <begin position="216"/>
        <end position="237"/>
    </location>
</feature>
<dbReference type="PROSITE" id="PS00028">
    <property type="entry name" value="ZINC_FINGER_C2H2_1"/>
    <property type="match status" value="1"/>
</dbReference>
<dbReference type="OrthoDB" id="2152896at2759"/>
<dbReference type="InterPro" id="IPR013087">
    <property type="entry name" value="Znf_C2H2_type"/>
</dbReference>
<feature type="domain" description="C2H2-type" evidence="3">
    <location>
        <begin position="160"/>
        <end position="187"/>
    </location>
</feature>
<evidence type="ECO:0000256" key="1">
    <source>
        <dbReference type="PROSITE-ProRule" id="PRU00042"/>
    </source>
</evidence>
<keyword evidence="1" id="KW-0862">Zinc</keyword>
<dbReference type="GO" id="GO:0008270">
    <property type="term" value="F:zinc ion binding"/>
    <property type="evidence" value="ECO:0007669"/>
    <property type="project" value="UniProtKB-KW"/>
</dbReference>
<feature type="region of interest" description="Disordered" evidence="2">
    <location>
        <begin position="134"/>
        <end position="156"/>
    </location>
</feature>
<dbReference type="AlphaFoldDB" id="A0A0D1Z004"/>
<keyword evidence="1" id="KW-0479">Metal-binding</keyword>
<gene>
    <name evidence="4" type="ORF">PV09_02757</name>
</gene>
<dbReference type="STRING" id="253628.A0A0D1Z004"/>
<feature type="region of interest" description="Disordered" evidence="2">
    <location>
        <begin position="1"/>
        <end position="44"/>
    </location>
</feature>
<dbReference type="EMBL" id="KN847535">
    <property type="protein sequence ID" value="KIW06287.1"/>
    <property type="molecule type" value="Genomic_DNA"/>
</dbReference>
<evidence type="ECO:0000313" key="5">
    <source>
        <dbReference type="Proteomes" id="UP000053259"/>
    </source>
</evidence>
<feature type="compositionally biased region" description="Polar residues" evidence="2">
    <location>
        <begin position="9"/>
        <end position="26"/>
    </location>
</feature>
<protein>
    <recommendedName>
        <fullName evidence="3">C2H2-type domain-containing protein</fullName>
    </recommendedName>
</protein>
<dbReference type="RefSeq" id="XP_016216156.1">
    <property type="nucleotide sequence ID" value="XM_016355850.1"/>
</dbReference>
<evidence type="ECO:0000256" key="2">
    <source>
        <dbReference type="SAM" id="MobiDB-lite"/>
    </source>
</evidence>
<feature type="region of interest" description="Disordered" evidence="2">
    <location>
        <begin position="346"/>
        <end position="376"/>
    </location>
</feature>
<organism evidence="4 5">
    <name type="scientific">Verruconis gallopava</name>
    <dbReference type="NCBI Taxonomy" id="253628"/>
    <lineage>
        <taxon>Eukaryota</taxon>
        <taxon>Fungi</taxon>
        <taxon>Dikarya</taxon>
        <taxon>Ascomycota</taxon>
        <taxon>Pezizomycotina</taxon>
        <taxon>Dothideomycetes</taxon>
        <taxon>Pleosporomycetidae</taxon>
        <taxon>Venturiales</taxon>
        <taxon>Sympoventuriaceae</taxon>
        <taxon>Verruconis</taxon>
    </lineage>
</organism>
<feature type="region of interest" description="Disordered" evidence="2">
    <location>
        <begin position="73"/>
        <end position="97"/>
    </location>
</feature>
<keyword evidence="5" id="KW-1185">Reference proteome</keyword>
<dbReference type="VEuPathDB" id="FungiDB:PV09_02757"/>
<feature type="compositionally biased region" description="Polar residues" evidence="2">
    <location>
        <begin position="305"/>
        <end position="318"/>
    </location>
</feature>
<sequence length="424" mass="45240">MTAAKDSVLNRTSAQNRLSVGSSASNVYKMHPRPHSHSLSVPSINAAHRVTRRKSMSSTAANREAAVSALLKENPAAGGDAASRRGPKASKGTFPASLPDGSAFGQAGYDAKYGNAITDTNFLEVLPEDVKGGSSKARARRASEGSHLRKEGKRVAGGELRCDTCGKGYKHSSCLNKHLWEHTPEWQITSKLLISKHQQVQLLEAASVLVSMNSEAPSGSAIDSDASSPAASGSSDPQDSEMSSIETTPPPQLDDAGFSSAARTEFNSKRYSTNSSAYSQSYQSSVFSESAPSGRPYMSHHRQYSTDGRPTTSGTSVNGGDDFEHADLTAAVGLLSCSYGTPKSGPVMLPPDAPPVPPLPSRFLGSKADHLSPSTLTYNASQNYSYLREKRDVDMDAEMSDEEPDRHRGRSDDDDEGMFGKMEE</sequence>
<name>A0A0D1Z004_9PEZI</name>
<feature type="compositionally biased region" description="Basic and acidic residues" evidence="2">
    <location>
        <begin position="141"/>
        <end position="156"/>
    </location>
</feature>
<feature type="compositionally biased region" description="Pro residues" evidence="2">
    <location>
        <begin position="348"/>
        <end position="360"/>
    </location>
</feature>
<proteinExistence type="predicted"/>
<reference evidence="4 5" key="1">
    <citation type="submission" date="2015-01" db="EMBL/GenBank/DDBJ databases">
        <title>The Genome Sequence of Ochroconis gallopava CBS43764.</title>
        <authorList>
            <consortium name="The Broad Institute Genomics Platform"/>
            <person name="Cuomo C."/>
            <person name="de Hoog S."/>
            <person name="Gorbushina A."/>
            <person name="Stielow B."/>
            <person name="Teixiera M."/>
            <person name="Abouelleil A."/>
            <person name="Chapman S.B."/>
            <person name="Priest M."/>
            <person name="Young S.K."/>
            <person name="Wortman J."/>
            <person name="Nusbaum C."/>
            <person name="Birren B."/>
        </authorList>
    </citation>
    <scope>NUCLEOTIDE SEQUENCE [LARGE SCALE GENOMIC DNA]</scope>
    <source>
        <strain evidence="4 5">CBS 43764</strain>
    </source>
</reference>
<feature type="region of interest" description="Disordered" evidence="2">
    <location>
        <begin position="389"/>
        <end position="424"/>
    </location>
</feature>